<dbReference type="RefSeq" id="XP_024330278.1">
    <property type="nucleotide sequence ID" value="XM_024476163.1"/>
</dbReference>
<dbReference type="VEuPathDB" id="MicrosporidiaDB:AAJ76_6200021675"/>
<gene>
    <name evidence="2" type="ORF">AAJ76_6200021675</name>
</gene>
<protein>
    <submittedName>
        <fullName evidence="2">Uncharacterized protein</fullName>
    </submittedName>
</protein>
<accession>A0A0F9WA97</accession>
<dbReference type="Proteomes" id="UP000034350">
    <property type="component" value="Unassembled WGS sequence"/>
</dbReference>
<dbReference type="AlphaFoldDB" id="A0A0F9WA97"/>
<evidence type="ECO:0000256" key="1">
    <source>
        <dbReference type="SAM" id="Phobius"/>
    </source>
</evidence>
<keyword evidence="3" id="KW-1185">Reference proteome</keyword>
<reference evidence="2 3" key="1">
    <citation type="journal article" date="2015" name="Environ. Microbiol.">
        <title>Genome analyses suggest the presence of polyploidy and recent human-driven expansions in eight global populations of the honeybee pathogen Nosema ceranae.</title>
        <authorList>
            <person name="Pelin A."/>
            <person name="Selman M."/>
            <person name="Aris-Brosou S."/>
            <person name="Farinelli L."/>
            <person name="Corradi N."/>
        </authorList>
    </citation>
    <scope>NUCLEOTIDE SEQUENCE [LARGE SCALE GENOMIC DNA]</scope>
    <source>
        <strain evidence="2 3">PA08 1199</strain>
    </source>
</reference>
<keyword evidence="1" id="KW-1133">Transmembrane helix</keyword>
<sequence>MKYFKHIVYGTISKLITGHKALECLNSGEIELLRIQKWLASYQILIMKLEYKKDSEILRVDYLSRNYVDEVKDKKDVNGEVADEQKEKCGIINHMSFIISFVINIYFHLIFLIKKKNNYFLINYLT</sequence>
<comment type="caution">
    <text evidence="2">The sequence shown here is derived from an EMBL/GenBank/DDBJ whole genome shotgun (WGS) entry which is preliminary data.</text>
</comment>
<proteinExistence type="predicted"/>
<dbReference type="EMBL" id="JPQZ01000062">
    <property type="protein sequence ID" value="KKO74536.1"/>
    <property type="molecule type" value="Genomic_DNA"/>
</dbReference>
<evidence type="ECO:0000313" key="2">
    <source>
        <dbReference type="EMBL" id="KKO74536.1"/>
    </source>
</evidence>
<name>A0A0F9WA97_9MICR</name>
<organism evidence="2 3">
    <name type="scientific">Vairimorpha ceranae</name>
    <dbReference type="NCBI Taxonomy" id="40302"/>
    <lineage>
        <taxon>Eukaryota</taxon>
        <taxon>Fungi</taxon>
        <taxon>Fungi incertae sedis</taxon>
        <taxon>Microsporidia</taxon>
        <taxon>Nosematidae</taxon>
        <taxon>Vairimorpha</taxon>
    </lineage>
</organism>
<keyword evidence="1" id="KW-0472">Membrane</keyword>
<keyword evidence="1" id="KW-0812">Transmembrane</keyword>
<evidence type="ECO:0000313" key="3">
    <source>
        <dbReference type="Proteomes" id="UP000034350"/>
    </source>
</evidence>
<feature type="transmembrane region" description="Helical" evidence="1">
    <location>
        <begin position="95"/>
        <end position="113"/>
    </location>
</feature>
<dbReference type="GeneID" id="36321114"/>